<evidence type="ECO:0000256" key="5">
    <source>
        <dbReference type="ARBA" id="ARBA00023128"/>
    </source>
</evidence>
<evidence type="ECO:0000256" key="3">
    <source>
        <dbReference type="ARBA" id="ARBA00022603"/>
    </source>
</evidence>
<dbReference type="InterPro" id="IPR029063">
    <property type="entry name" value="SAM-dependent_MTases_sf"/>
</dbReference>
<dbReference type="GO" id="GO:0035243">
    <property type="term" value="F:protein-arginine omega-N symmetric methyltransferase activity"/>
    <property type="evidence" value="ECO:0007669"/>
    <property type="project" value="UniProtKB-EC"/>
</dbReference>
<evidence type="ECO:0000256" key="4">
    <source>
        <dbReference type="ARBA" id="ARBA00022679"/>
    </source>
</evidence>
<evidence type="ECO:0000256" key="2">
    <source>
        <dbReference type="ARBA" id="ARBA00005891"/>
    </source>
</evidence>
<gene>
    <name evidence="8" type="ORF">RSOLAG1IB_01659</name>
</gene>
<evidence type="ECO:0000313" key="8">
    <source>
        <dbReference type="EMBL" id="CEL55647.1"/>
    </source>
</evidence>
<keyword evidence="5 7" id="KW-0496">Mitochondrion</keyword>
<name>A0A0B7FHK0_THACB</name>
<keyword evidence="9" id="KW-1185">Reference proteome</keyword>
<dbReference type="Pfam" id="PF02636">
    <property type="entry name" value="Methyltransf_28"/>
    <property type="match status" value="1"/>
</dbReference>
<dbReference type="SUPFAM" id="SSF53335">
    <property type="entry name" value="S-adenosyl-L-methionine-dependent methyltransferases"/>
    <property type="match status" value="1"/>
</dbReference>
<comment type="subcellular location">
    <subcellularLocation>
        <location evidence="1 7">Mitochondrion</location>
    </subcellularLocation>
</comment>
<organism evidence="8 9">
    <name type="scientific">Thanatephorus cucumeris (strain AG1-IB / isolate 7/3/14)</name>
    <name type="common">Lettuce bottom rot fungus</name>
    <name type="synonym">Rhizoctonia solani</name>
    <dbReference type="NCBI Taxonomy" id="1108050"/>
    <lineage>
        <taxon>Eukaryota</taxon>
        <taxon>Fungi</taxon>
        <taxon>Dikarya</taxon>
        <taxon>Basidiomycota</taxon>
        <taxon>Agaricomycotina</taxon>
        <taxon>Agaricomycetes</taxon>
        <taxon>Cantharellales</taxon>
        <taxon>Ceratobasidiaceae</taxon>
        <taxon>Rhizoctonia</taxon>
        <taxon>Rhizoctonia solani AG-1</taxon>
    </lineage>
</organism>
<keyword evidence="3 7" id="KW-0489">Methyltransferase</keyword>
<comment type="similarity">
    <text evidence="2 7">Belongs to the NDUFAF7 family.</text>
</comment>
<evidence type="ECO:0000256" key="1">
    <source>
        <dbReference type="ARBA" id="ARBA00004173"/>
    </source>
</evidence>
<dbReference type="AlphaFoldDB" id="A0A0B7FHK0"/>
<dbReference type="PANTHER" id="PTHR12049">
    <property type="entry name" value="PROTEIN ARGININE METHYLTRANSFERASE NDUFAF7, MITOCHONDRIAL"/>
    <property type="match status" value="1"/>
</dbReference>
<dbReference type="PANTHER" id="PTHR12049:SF7">
    <property type="entry name" value="PROTEIN ARGININE METHYLTRANSFERASE NDUFAF7, MITOCHONDRIAL"/>
    <property type="match status" value="1"/>
</dbReference>
<dbReference type="InterPro" id="IPR003788">
    <property type="entry name" value="NDUFAF7"/>
</dbReference>
<dbReference type="GO" id="GO:0032259">
    <property type="term" value="P:methylation"/>
    <property type="evidence" value="ECO:0007669"/>
    <property type="project" value="UniProtKB-KW"/>
</dbReference>
<evidence type="ECO:0000256" key="6">
    <source>
        <dbReference type="ARBA" id="ARBA00048612"/>
    </source>
</evidence>
<dbReference type="STRING" id="1108050.A0A0B7FHK0"/>
<protein>
    <recommendedName>
        <fullName evidence="7">Protein arginine methyltransferase NDUFAF7</fullName>
        <ecNumber evidence="7">2.1.1.320</ecNumber>
    </recommendedName>
</protein>
<dbReference type="EMBL" id="LN679101">
    <property type="protein sequence ID" value="CEL55647.1"/>
    <property type="molecule type" value="Genomic_DNA"/>
</dbReference>
<comment type="function">
    <text evidence="7">Arginine methyltransferase involved in the assembly or stability of mitochondrial NADH:ubiquinone oxidoreductase complex (complex I).</text>
</comment>
<sequence length="320" mass="35403">MIELGPGRGTLMDDILRTFESIAQTRGRIQAVRLVETSARLQEEQKSRLSARVSAELLHWYDRIEDIPKNEDAFTLLVAHELFDAIPIHIIERTARGFQEVLVDIDRTAQTLSTSSLLINNSSPIIDSSPPNPQFSGFRYVLSGPLSPLANTLGNSSPRFSQLEKGIRIEVSPSSWSIARNIGELIGRGGGGAGLVIDYGDDRAFGSSFRGFHKHKLVDVFHQPGLCDLTANVDFAYLKEAFNSTPTNTHGPIKQHEFLTNMGAPIRLHRLLQGAKDDETRERLRKGATRLMDLTGMGVQYKVMGVTSGGKKGQVYPFEM</sequence>
<dbReference type="EC" id="2.1.1.320" evidence="7"/>
<dbReference type="InterPro" id="IPR038375">
    <property type="entry name" value="NDUFAF7_sf"/>
</dbReference>
<reference evidence="8 9" key="1">
    <citation type="submission" date="2014-11" db="EMBL/GenBank/DDBJ databases">
        <authorList>
            <person name="Wibberg Daniel"/>
        </authorList>
    </citation>
    <scope>NUCLEOTIDE SEQUENCE [LARGE SCALE GENOMIC DNA]</scope>
    <source>
        <strain evidence="8">Rhizoctonia solani AG1-IB 7/3/14</strain>
    </source>
</reference>
<dbReference type="GO" id="GO:0032981">
    <property type="term" value="P:mitochondrial respiratory chain complex I assembly"/>
    <property type="evidence" value="ECO:0007669"/>
    <property type="project" value="TreeGrafter"/>
</dbReference>
<proteinExistence type="inferred from homology"/>
<dbReference type="Gene3D" id="3.40.50.12710">
    <property type="match status" value="1"/>
</dbReference>
<accession>A0A0B7FHK0</accession>
<keyword evidence="8" id="KW-0830">Ubiquinone</keyword>
<dbReference type="Proteomes" id="UP000059188">
    <property type="component" value="Unassembled WGS sequence"/>
</dbReference>
<dbReference type="OrthoDB" id="438553at2759"/>
<evidence type="ECO:0000313" key="9">
    <source>
        <dbReference type="Proteomes" id="UP000059188"/>
    </source>
</evidence>
<keyword evidence="4 7" id="KW-0808">Transferase</keyword>
<comment type="catalytic activity">
    <reaction evidence="6 7">
        <text>L-arginyl-[protein] + 2 S-adenosyl-L-methionine = N(omega),N(omega)'-dimethyl-L-arginyl-[protein] + 2 S-adenosyl-L-homocysteine + 2 H(+)</text>
        <dbReference type="Rhea" id="RHEA:48108"/>
        <dbReference type="Rhea" id="RHEA-COMP:10532"/>
        <dbReference type="Rhea" id="RHEA-COMP:11992"/>
        <dbReference type="ChEBI" id="CHEBI:15378"/>
        <dbReference type="ChEBI" id="CHEBI:29965"/>
        <dbReference type="ChEBI" id="CHEBI:57856"/>
        <dbReference type="ChEBI" id="CHEBI:59789"/>
        <dbReference type="ChEBI" id="CHEBI:88221"/>
        <dbReference type="EC" id="2.1.1.320"/>
    </reaction>
</comment>
<dbReference type="GO" id="GO:0005739">
    <property type="term" value="C:mitochondrion"/>
    <property type="evidence" value="ECO:0007669"/>
    <property type="project" value="UniProtKB-SubCell"/>
</dbReference>
<evidence type="ECO:0000256" key="7">
    <source>
        <dbReference type="RuleBase" id="RU364114"/>
    </source>
</evidence>